<evidence type="ECO:0000313" key="3">
    <source>
        <dbReference type="Proteomes" id="UP001054837"/>
    </source>
</evidence>
<organism evidence="2 3">
    <name type="scientific">Caerostris darwini</name>
    <dbReference type="NCBI Taxonomy" id="1538125"/>
    <lineage>
        <taxon>Eukaryota</taxon>
        <taxon>Metazoa</taxon>
        <taxon>Ecdysozoa</taxon>
        <taxon>Arthropoda</taxon>
        <taxon>Chelicerata</taxon>
        <taxon>Arachnida</taxon>
        <taxon>Araneae</taxon>
        <taxon>Araneomorphae</taxon>
        <taxon>Entelegynae</taxon>
        <taxon>Araneoidea</taxon>
        <taxon>Araneidae</taxon>
        <taxon>Caerostris</taxon>
    </lineage>
</organism>
<gene>
    <name evidence="2" type="ORF">CDAR_589291</name>
</gene>
<name>A0AAV4T7J8_9ARAC</name>
<dbReference type="EMBL" id="BPLQ01009159">
    <property type="protein sequence ID" value="GIY42169.1"/>
    <property type="molecule type" value="Genomic_DNA"/>
</dbReference>
<evidence type="ECO:0000256" key="1">
    <source>
        <dbReference type="SAM" id="MobiDB-lite"/>
    </source>
</evidence>
<dbReference type="Proteomes" id="UP001054837">
    <property type="component" value="Unassembled WGS sequence"/>
</dbReference>
<dbReference type="AlphaFoldDB" id="A0AAV4T7J8"/>
<feature type="region of interest" description="Disordered" evidence="1">
    <location>
        <begin position="86"/>
        <end position="106"/>
    </location>
</feature>
<feature type="region of interest" description="Disordered" evidence="1">
    <location>
        <begin position="30"/>
        <end position="49"/>
    </location>
</feature>
<reference evidence="2 3" key="1">
    <citation type="submission" date="2021-06" db="EMBL/GenBank/DDBJ databases">
        <title>Caerostris darwini draft genome.</title>
        <authorList>
            <person name="Kono N."/>
            <person name="Arakawa K."/>
        </authorList>
    </citation>
    <scope>NUCLEOTIDE SEQUENCE [LARGE SCALE GENOMIC DNA]</scope>
</reference>
<proteinExistence type="predicted"/>
<feature type="compositionally biased region" description="Basic residues" evidence="1">
    <location>
        <begin position="94"/>
        <end position="106"/>
    </location>
</feature>
<accession>A0AAV4T7J8</accession>
<sequence>MKHYSPKPPFFFFFTDLPTNFLENDTAQTTFQQQGGRGRGSKKSFRNSSSGCPPFFLSICVWKKFRGGFGSSPFASSVFVCVGGGEGREGGGRQSRRTRRRRGRRAPRAFFQCSRKRANEKQCGVFGESSTPLVARLRRNRLLIGVSEDATLDTPVTADSRDYLQTSEC</sequence>
<protein>
    <submittedName>
        <fullName evidence="2">Uncharacterized protein</fullName>
    </submittedName>
</protein>
<keyword evidence="3" id="KW-1185">Reference proteome</keyword>
<comment type="caution">
    <text evidence="2">The sequence shown here is derived from an EMBL/GenBank/DDBJ whole genome shotgun (WGS) entry which is preliminary data.</text>
</comment>
<evidence type="ECO:0000313" key="2">
    <source>
        <dbReference type="EMBL" id="GIY42169.1"/>
    </source>
</evidence>